<name>A0A640KCC3_LEITA</name>
<sequence>MPGVVPPKAAVEAIRLEPLRFGGYERLDKGSDEFVRLVTPQGGCVRLHLSFPSHLGSSPQLQELPRLDHLPAPLPPRPLDGESTQKVAAPAAALADARRAREDATGSQMPSAPPEGFEVEFLSSSSGESSMVSSSATSRGASPPPEAAATENIDKDHAPADTSDAGDGKPIVLSDTAGELEGVAAEEKHVLHRFVHGTELKASAASLAELDNELTRHALLLFDGRLPQQSQAPGQVEASRQWSEAVNYHRVVLLGYDDAGFAYMDAQAFAQRVPPPQGWRLCPLPLLVCAVERVAHFFRCAESEGPNGHRNYAGASDAVLGHPVMPRATATAADGGSGTRANAQSERSGSTGATLPSPSSLASVPGEPLPFTSSAKTPPAPPSSSLAYMRPPLRWSLPVCGDAPSLDLQQLFQVQPNRVYQLTRPPEEVVFVGVALGIPWVRSVVLDNIPVPDAGSPQVETRHGAVLHSSYSSIALPGSQPPAGYRWKNTSLWAEPLIGCHDACDIRGRHGLVDPSPVATGVSPAVAVVDPEGSAPPSALPSAVAGAPDEELRQEIALQPSGDDEKKSSTSAPLVLPPSPKPLTGAAPLFVKEGTRVFVPGRFGVMLECNIESALMEAHFGVVHGDQLVPRSLSSHVVAAPLSSTPNRGKTTTPSQPPGPFIVMGLHGRNVLVLLADGEGQTAVQIHVTRGVEQVAETFRKVAGTPLSPPALPLEPLSMPASPPGSTVVTETAAPPHLVAKGQDSQGQPQALEAEQREVQAGFAPNAVTGIAAEGTDAVIVLAADTTTAAEAPLSMCRTVGMQGVEAVGEQGGHATLVADGECNGRRTPAEEVMLTDPHKAGKNAMPASSSVAAEVSKRTSMLLTSAPCGARWSSTRSYSASATSFDSQASQQRQPEQQGQLEQMGEEKACRSGPSTARAGAPSTPAEKVVAEAAEGWPTPVPQWLDPVEEVMAVPPLTAAIDHVPLLRTTSATDHAITPQSSERVSEAKAAGAFVEAEKAKIGGEEGVLHQNDEGVSADVTRQGYSLLRLPEKDLTAAEGKLGKYPQQESGFSAPFLSSHTPSGHLTPSSSMQQPSQRQCMPDAQETSLDTEVNFSEDSAGVHCLHTARETELEEREQHASGADADHVGGAVSMFCAPSSLAPMAQQRCLHERTPLHVAIPRSEDVVVKTAMAHSAVTSTPSFLPPPANPADHRAEPEVGDAKAPSYFTSGTSSCAVAVGRQHYSTATPFINFLKAYAIYVLGTHGAVSGGESKQLCNGIASHMDECAEGAGETPRIVGGLVPILDFYREQPLARIMEATTTQRRCRAAWDAAIASTPASAALQNMSDVQVCKLKASASTTVFTELCVEELVSLLSVVHHPSSRQGG</sequence>
<accession>A0A640KCC3</accession>
<feature type="region of interest" description="Disordered" evidence="1">
    <location>
        <begin position="57"/>
        <end position="169"/>
    </location>
</feature>
<gene>
    <name evidence="2" type="ORF">LtaPh_1107400</name>
</gene>
<feature type="region of interest" description="Disordered" evidence="1">
    <location>
        <begin position="328"/>
        <end position="385"/>
    </location>
</feature>
<feature type="compositionally biased region" description="Low complexity" evidence="1">
    <location>
        <begin position="882"/>
        <end position="904"/>
    </location>
</feature>
<dbReference type="EMBL" id="BLBS01000013">
    <property type="protein sequence ID" value="GET86684.1"/>
    <property type="molecule type" value="Genomic_DNA"/>
</dbReference>
<feature type="compositionally biased region" description="Low complexity" evidence="1">
    <location>
        <begin position="1069"/>
        <end position="1083"/>
    </location>
</feature>
<dbReference type="VEuPathDB" id="TriTrypDB:LtaPh_1107400"/>
<feature type="compositionally biased region" description="Polar residues" evidence="1">
    <location>
        <begin position="342"/>
        <end position="362"/>
    </location>
</feature>
<organism evidence="2 3">
    <name type="scientific">Leishmania tarentolae</name>
    <name type="common">Sauroleishmania tarentolae</name>
    <dbReference type="NCBI Taxonomy" id="5689"/>
    <lineage>
        <taxon>Eukaryota</taxon>
        <taxon>Discoba</taxon>
        <taxon>Euglenozoa</taxon>
        <taxon>Kinetoplastea</taxon>
        <taxon>Metakinetoplastina</taxon>
        <taxon>Trypanosomatida</taxon>
        <taxon>Trypanosomatidae</taxon>
        <taxon>Leishmaniinae</taxon>
        <taxon>Leishmania</taxon>
        <taxon>lizard Leishmania</taxon>
    </lineage>
</organism>
<protein>
    <submittedName>
        <fullName evidence="2">Uncharacterized protein</fullName>
    </submittedName>
</protein>
<proteinExistence type="predicted"/>
<feature type="compositionally biased region" description="Polar residues" evidence="1">
    <location>
        <begin position="1048"/>
        <end position="1068"/>
    </location>
</feature>
<feature type="region of interest" description="Disordered" evidence="1">
    <location>
        <begin position="1046"/>
        <end position="1088"/>
    </location>
</feature>
<reference evidence="2" key="1">
    <citation type="submission" date="2019-11" db="EMBL/GenBank/DDBJ databases">
        <title>Leishmania tarentolae CDS.</title>
        <authorList>
            <person name="Goto Y."/>
            <person name="Yamagishi J."/>
        </authorList>
    </citation>
    <scope>NUCLEOTIDE SEQUENCE [LARGE SCALE GENOMIC DNA]</scope>
    <source>
        <strain evidence="2">Parrot Tar II</strain>
    </source>
</reference>
<comment type="caution">
    <text evidence="2">The sequence shown here is derived from an EMBL/GenBank/DDBJ whole genome shotgun (WGS) entry which is preliminary data.</text>
</comment>
<keyword evidence="3" id="KW-1185">Reference proteome</keyword>
<evidence type="ECO:0000256" key="1">
    <source>
        <dbReference type="SAM" id="MobiDB-lite"/>
    </source>
</evidence>
<evidence type="ECO:0000313" key="2">
    <source>
        <dbReference type="EMBL" id="GET86684.1"/>
    </source>
</evidence>
<evidence type="ECO:0000313" key="3">
    <source>
        <dbReference type="Proteomes" id="UP000419144"/>
    </source>
</evidence>
<dbReference type="OrthoDB" id="267350at2759"/>
<dbReference type="Proteomes" id="UP000419144">
    <property type="component" value="Unassembled WGS sequence"/>
</dbReference>
<feature type="region of interest" description="Disordered" evidence="1">
    <location>
        <begin position="1179"/>
        <end position="1199"/>
    </location>
</feature>
<feature type="region of interest" description="Disordered" evidence="1">
    <location>
        <begin position="559"/>
        <end position="578"/>
    </location>
</feature>
<feature type="compositionally biased region" description="Low complexity" evidence="1">
    <location>
        <begin position="123"/>
        <end position="141"/>
    </location>
</feature>
<feature type="region of interest" description="Disordered" evidence="1">
    <location>
        <begin position="882"/>
        <end position="927"/>
    </location>
</feature>